<evidence type="ECO:0000256" key="1">
    <source>
        <dbReference type="SAM" id="Coils"/>
    </source>
</evidence>
<dbReference type="Pfam" id="PF00239">
    <property type="entry name" value="Resolvase"/>
    <property type="match status" value="1"/>
</dbReference>
<dbReference type="InterPro" id="IPR036162">
    <property type="entry name" value="Resolvase-like_N_sf"/>
</dbReference>
<dbReference type="PROSITE" id="PS51737">
    <property type="entry name" value="RECOMBINASE_DNA_BIND"/>
    <property type="match status" value="1"/>
</dbReference>
<evidence type="ECO:0000313" key="4">
    <source>
        <dbReference type="EMBL" id="CUX18274.1"/>
    </source>
</evidence>
<gene>
    <name evidence="4" type="ORF">AGR4C_Cc160269</name>
</gene>
<keyword evidence="1" id="KW-0175">Coiled coil</keyword>
<dbReference type="Pfam" id="PF07508">
    <property type="entry name" value="Recombinase"/>
    <property type="match status" value="1"/>
</dbReference>
<dbReference type="GO" id="GO:0003677">
    <property type="term" value="F:DNA binding"/>
    <property type="evidence" value="ECO:0007669"/>
    <property type="project" value="InterPro"/>
</dbReference>
<name>A0A1S7PA66_AGRTU</name>
<feature type="coiled-coil region" evidence="1">
    <location>
        <begin position="388"/>
        <end position="415"/>
    </location>
</feature>
<dbReference type="EMBL" id="FBWC01000008">
    <property type="protein sequence ID" value="CUX18274.1"/>
    <property type="molecule type" value="Genomic_DNA"/>
</dbReference>
<evidence type="ECO:0000259" key="2">
    <source>
        <dbReference type="PROSITE" id="PS51736"/>
    </source>
</evidence>
<feature type="domain" description="Resolvase/invertase-type recombinase catalytic" evidence="2">
    <location>
        <begin position="2"/>
        <end position="145"/>
    </location>
</feature>
<dbReference type="Gene3D" id="3.40.50.1390">
    <property type="entry name" value="Resolvase, N-terminal catalytic domain"/>
    <property type="match status" value="1"/>
</dbReference>
<dbReference type="Pfam" id="PF13408">
    <property type="entry name" value="Zn_ribbon_recom"/>
    <property type="match status" value="1"/>
</dbReference>
<proteinExistence type="predicted"/>
<dbReference type="InterPro" id="IPR050639">
    <property type="entry name" value="SSR_resolvase"/>
</dbReference>
<evidence type="ECO:0000313" key="5">
    <source>
        <dbReference type="Proteomes" id="UP000191897"/>
    </source>
</evidence>
<sequence length="566" mass="63417">MRAALYARYSSDNQRDASIEDQLRICRARAEREGWTVVDSYTDRAISGSSLLRPGVQELIADGLKRRFDVILTESLDRLSRDQEDIAGLYKRMRFAGVGIFTLSEGEISELHIGLKGTMGALYIKDLADKTRRGLRGRIEDGRSGGGLCYGYDVVRQFDQAGEASRGERTINEAEANVVRRIFTEYLEGKSSRAIAMTLNSEGVPGPRGSEWGPSTIHGNPKRGTGILNNELYVGKLVWNRLRYIKEPDTGKRVSRPNPKSEWVIQDVPELRIVDQYTWDAVRERQQQLAHDPWKETSQNFMCERRRPKHLFTGLIKCGCCGGGYSMISKNLLGCTNARNKGICDNWLNIRRDTLEASVLNGLDKHLMEPELFKDFCEEFTREVNKARMAARTSIEAAEAEIKKIDRELDTLLDLILKGGAADRINAKMVGLEQRKKDIATMLETAEEPPALLHPNIAKVYHEQIAALHDQLHNEATRAKAAERLRALVSRIELVPDGEELVIVLRGDLAAILTFASGKKNPDFLKEKELLDALLGRIAKGQNAKKPFARKGLVQEQGSFGCGGRI</sequence>
<dbReference type="SMART" id="SM00857">
    <property type="entry name" value="Resolvase"/>
    <property type="match status" value="1"/>
</dbReference>
<dbReference type="RefSeq" id="WP_080866444.1">
    <property type="nucleotide sequence ID" value="NZ_LT009730.1"/>
</dbReference>
<dbReference type="PROSITE" id="PS51736">
    <property type="entry name" value="RECOMBINASES_3"/>
    <property type="match status" value="1"/>
</dbReference>
<dbReference type="InterPro" id="IPR011109">
    <property type="entry name" value="DNA_bind_recombinase_dom"/>
</dbReference>
<dbReference type="CDD" id="cd00338">
    <property type="entry name" value="Ser_Recombinase"/>
    <property type="match status" value="1"/>
</dbReference>
<dbReference type="AlphaFoldDB" id="A0A1S7PA66"/>
<dbReference type="SUPFAM" id="SSF53041">
    <property type="entry name" value="Resolvase-like"/>
    <property type="match status" value="1"/>
</dbReference>
<dbReference type="InterPro" id="IPR038109">
    <property type="entry name" value="DNA_bind_recomb_sf"/>
</dbReference>
<dbReference type="PANTHER" id="PTHR30461:SF23">
    <property type="entry name" value="DNA RECOMBINASE-RELATED"/>
    <property type="match status" value="1"/>
</dbReference>
<feature type="domain" description="Recombinase" evidence="3">
    <location>
        <begin position="149"/>
        <end position="292"/>
    </location>
</feature>
<dbReference type="PANTHER" id="PTHR30461">
    <property type="entry name" value="DNA-INVERTASE FROM LAMBDOID PROPHAGE"/>
    <property type="match status" value="1"/>
</dbReference>
<dbReference type="Gene3D" id="3.90.1750.20">
    <property type="entry name" value="Putative Large Serine Recombinase, Chain B, Domain 2"/>
    <property type="match status" value="1"/>
</dbReference>
<dbReference type="GO" id="GO:0000150">
    <property type="term" value="F:DNA strand exchange activity"/>
    <property type="evidence" value="ECO:0007669"/>
    <property type="project" value="InterPro"/>
</dbReference>
<evidence type="ECO:0000259" key="3">
    <source>
        <dbReference type="PROSITE" id="PS51737"/>
    </source>
</evidence>
<protein>
    <submittedName>
        <fullName evidence="4">Resolvase domain-containing protein</fullName>
    </submittedName>
</protein>
<dbReference type="InterPro" id="IPR006119">
    <property type="entry name" value="Resolv_N"/>
</dbReference>
<dbReference type="InterPro" id="IPR025827">
    <property type="entry name" value="Zn_ribbon_recom_dom"/>
</dbReference>
<accession>A0A1S7PA66</accession>
<reference evidence="4 5" key="1">
    <citation type="submission" date="2016-01" db="EMBL/GenBank/DDBJ databases">
        <authorList>
            <person name="Oliw E.H."/>
        </authorList>
    </citation>
    <scope>NUCLEOTIDE SEQUENCE [LARGE SCALE GENOMIC DNA]</scope>
    <source>
        <strain evidence="4 5">Kerr 14</strain>
    </source>
</reference>
<dbReference type="Proteomes" id="UP000191897">
    <property type="component" value="Unassembled WGS sequence"/>
</dbReference>
<organism evidence="4 5">
    <name type="scientific">Agrobacterium tumefaciens str. Kerr 14</name>
    <dbReference type="NCBI Taxonomy" id="1183424"/>
    <lineage>
        <taxon>Bacteria</taxon>
        <taxon>Pseudomonadati</taxon>
        <taxon>Pseudomonadota</taxon>
        <taxon>Alphaproteobacteria</taxon>
        <taxon>Hyphomicrobiales</taxon>
        <taxon>Rhizobiaceae</taxon>
        <taxon>Rhizobium/Agrobacterium group</taxon>
        <taxon>Agrobacterium</taxon>
        <taxon>Agrobacterium tumefaciens complex</taxon>
    </lineage>
</organism>